<keyword evidence="8" id="KW-0902">Two-component regulatory system</keyword>
<evidence type="ECO:0000256" key="6">
    <source>
        <dbReference type="ARBA" id="ARBA00022777"/>
    </source>
</evidence>
<protein>
    <recommendedName>
        <fullName evidence="2">histidine kinase</fullName>
        <ecNumber evidence="2">2.7.13.3</ecNumber>
    </recommendedName>
</protein>
<dbReference type="Gene3D" id="3.30.565.10">
    <property type="entry name" value="Histidine kinase-like ATPase, C-terminal domain"/>
    <property type="match status" value="1"/>
</dbReference>
<dbReference type="Proteomes" id="UP000555103">
    <property type="component" value="Unassembled WGS sequence"/>
</dbReference>
<dbReference type="Gene3D" id="3.30.450.20">
    <property type="entry name" value="PAS domain"/>
    <property type="match status" value="1"/>
</dbReference>
<keyword evidence="3" id="KW-0597">Phosphoprotein</keyword>
<keyword evidence="6 10" id="KW-0418">Kinase</keyword>
<evidence type="ECO:0000256" key="4">
    <source>
        <dbReference type="ARBA" id="ARBA00022679"/>
    </source>
</evidence>
<evidence type="ECO:0000313" key="11">
    <source>
        <dbReference type="Proteomes" id="UP000555103"/>
    </source>
</evidence>
<dbReference type="Pfam" id="PF13188">
    <property type="entry name" value="PAS_8"/>
    <property type="match status" value="1"/>
</dbReference>
<keyword evidence="11" id="KW-1185">Reference proteome</keyword>
<dbReference type="GO" id="GO:0000155">
    <property type="term" value="F:phosphorelay sensor kinase activity"/>
    <property type="evidence" value="ECO:0007669"/>
    <property type="project" value="InterPro"/>
</dbReference>
<dbReference type="PANTHER" id="PTHR43065">
    <property type="entry name" value="SENSOR HISTIDINE KINASE"/>
    <property type="match status" value="1"/>
</dbReference>
<dbReference type="Gene3D" id="1.10.287.130">
    <property type="match status" value="1"/>
</dbReference>
<accession>A0A840CR37</accession>
<dbReference type="InterPro" id="IPR036890">
    <property type="entry name" value="HATPase_C_sf"/>
</dbReference>
<dbReference type="AlphaFoldDB" id="A0A840CR37"/>
<dbReference type="PRINTS" id="PR00344">
    <property type="entry name" value="BCTRLSENSOR"/>
</dbReference>
<dbReference type="GO" id="GO:0005524">
    <property type="term" value="F:ATP binding"/>
    <property type="evidence" value="ECO:0007669"/>
    <property type="project" value="UniProtKB-KW"/>
</dbReference>
<dbReference type="InterPro" id="IPR000014">
    <property type="entry name" value="PAS"/>
</dbReference>
<evidence type="ECO:0000256" key="3">
    <source>
        <dbReference type="ARBA" id="ARBA00022553"/>
    </source>
</evidence>
<dbReference type="RefSeq" id="WP_183305936.1">
    <property type="nucleotide sequence ID" value="NZ_JACIEP010000002.1"/>
</dbReference>
<comment type="catalytic activity">
    <reaction evidence="1">
        <text>ATP + protein L-histidine = ADP + protein N-phospho-L-histidine.</text>
        <dbReference type="EC" id="2.7.13.3"/>
    </reaction>
</comment>
<comment type="caution">
    <text evidence="10">The sequence shown here is derived from an EMBL/GenBank/DDBJ whole genome shotgun (WGS) entry which is preliminary data.</text>
</comment>
<evidence type="ECO:0000256" key="2">
    <source>
        <dbReference type="ARBA" id="ARBA00012438"/>
    </source>
</evidence>
<keyword evidence="5" id="KW-0547">Nucleotide-binding</keyword>
<dbReference type="EMBL" id="JACIEP010000002">
    <property type="protein sequence ID" value="MBB4035012.1"/>
    <property type="molecule type" value="Genomic_DNA"/>
</dbReference>
<evidence type="ECO:0000256" key="5">
    <source>
        <dbReference type="ARBA" id="ARBA00022741"/>
    </source>
</evidence>
<organism evidence="10 11">
    <name type="scientific">Dysgonomonas hofstadii</name>
    <dbReference type="NCBI Taxonomy" id="637886"/>
    <lineage>
        <taxon>Bacteria</taxon>
        <taxon>Pseudomonadati</taxon>
        <taxon>Bacteroidota</taxon>
        <taxon>Bacteroidia</taxon>
        <taxon>Bacteroidales</taxon>
        <taxon>Dysgonomonadaceae</taxon>
        <taxon>Dysgonomonas</taxon>
    </lineage>
</organism>
<dbReference type="InterPro" id="IPR004358">
    <property type="entry name" value="Sig_transdc_His_kin-like_C"/>
</dbReference>
<evidence type="ECO:0000256" key="1">
    <source>
        <dbReference type="ARBA" id="ARBA00000085"/>
    </source>
</evidence>
<proteinExistence type="predicted"/>
<evidence type="ECO:0000313" key="10">
    <source>
        <dbReference type="EMBL" id="MBB4035012.1"/>
    </source>
</evidence>
<dbReference type="InterPro" id="IPR005467">
    <property type="entry name" value="His_kinase_dom"/>
</dbReference>
<dbReference type="PROSITE" id="PS50109">
    <property type="entry name" value="HIS_KIN"/>
    <property type="match status" value="1"/>
</dbReference>
<dbReference type="SUPFAM" id="SSF55785">
    <property type="entry name" value="PYP-like sensor domain (PAS domain)"/>
    <property type="match status" value="1"/>
</dbReference>
<dbReference type="SUPFAM" id="SSF55874">
    <property type="entry name" value="ATPase domain of HSP90 chaperone/DNA topoisomerase II/histidine kinase"/>
    <property type="match status" value="1"/>
</dbReference>
<dbReference type="EC" id="2.7.13.3" evidence="2"/>
<reference evidence="10 11" key="1">
    <citation type="submission" date="2020-08" db="EMBL/GenBank/DDBJ databases">
        <title>Genomic Encyclopedia of Type Strains, Phase IV (KMG-IV): sequencing the most valuable type-strain genomes for metagenomic binning, comparative biology and taxonomic classification.</title>
        <authorList>
            <person name="Goeker M."/>
        </authorList>
    </citation>
    <scope>NUCLEOTIDE SEQUENCE [LARGE SCALE GENOMIC DNA]</scope>
    <source>
        <strain evidence="10 11">DSM 104969</strain>
    </source>
</reference>
<sequence length="382" mass="43062">MYRLNLRTTNQFKQFADSIQFSESNISFSNTVCDDTYRAYYNSLERALNKINLQTQKREADISFYNILLNRIDFALIIVDRAGNIVWINKPALDMLGRPKPVDLEAIKKGADELKKVFESLQPKISKTLRLETEGKIRNLIVNLSTISIRGEEFNIYSLKDVQMIVDKTEDIAWQQLIQVLTHEIMNSLTPIISLSESLSKDRSDTELLSKAMETIHRRSKGLVSFINNYKQLTQISVPQYTHIKIKALVDDITRLMKGHGIELQTLITSDSLTLYADRAQIEQVLINLIKNAQESCSDITNPMIKLTVTNDANNLIVMTVSDNGSGMEANVLQKIFTPFYTTKPHGSGIGLSICRQIVTIHGGTLVASSKLGEGSVFTIRI</sequence>
<keyword evidence="4" id="KW-0808">Transferase</keyword>
<keyword evidence="7" id="KW-0067">ATP-binding</keyword>
<dbReference type="Pfam" id="PF02518">
    <property type="entry name" value="HATPase_c"/>
    <property type="match status" value="1"/>
</dbReference>
<dbReference type="InterPro" id="IPR003594">
    <property type="entry name" value="HATPase_dom"/>
</dbReference>
<dbReference type="PANTHER" id="PTHR43065:SF46">
    <property type="entry name" value="C4-DICARBOXYLATE TRANSPORT SENSOR PROTEIN DCTB"/>
    <property type="match status" value="1"/>
</dbReference>
<dbReference type="SMART" id="SM00387">
    <property type="entry name" value="HATPase_c"/>
    <property type="match status" value="1"/>
</dbReference>
<dbReference type="InterPro" id="IPR003661">
    <property type="entry name" value="HisK_dim/P_dom"/>
</dbReference>
<dbReference type="InterPro" id="IPR036097">
    <property type="entry name" value="HisK_dim/P_sf"/>
</dbReference>
<feature type="domain" description="Histidine kinase" evidence="9">
    <location>
        <begin position="180"/>
        <end position="382"/>
    </location>
</feature>
<name>A0A840CR37_9BACT</name>
<dbReference type="InterPro" id="IPR035965">
    <property type="entry name" value="PAS-like_dom_sf"/>
</dbReference>
<evidence type="ECO:0000259" key="9">
    <source>
        <dbReference type="PROSITE" id="PS50109"/>
    </source>
</evidence>
<evidence type="ECO:0000256" key="8">
    <source>
        <dbReference type="ARBA" id="ARBA00023012"/>
    </source>
</evidence>
<dbReference type="Pfam" id="PF00512">
    <property type="entry name" value="HisKA"/>
    <property type="match status" value="1"/>
</dbReference>
<dbReference type="SUPFAM" id="SSF47384">
    <property type="entry name" value="Homodimeric domain of signal transducing histidine kinase"/>
    <property type="match status" value="1"/>
</dbReference>
<gene>
    <name evidence="10" type="ORF">GGR21_000899</name>
</gene>
<evidence type="ECO:0000256" key="7">
    <source>
        <dbReference type="ARBA" id="ARBA00022840"/>
    </source>
</evidence>